<dbReference type="RefSeq" id="WP_128467553.1">
    <property type="nucleotide sequence ID" value="NZ_CP035108.1"/>
</dbReference>
<dbReference type="OrthoDB" id="9815681at2"/>
<keyword evidence="2" id="KW-1185">Reference proteome</keyword>
<gene>
    <name evidence="1" type="ORF">EP073_12785</name>
</gene>
<name>A0A410K1Y5_9BACT</name>
<proteinExistence type="predicted"/>
<evidence type="ECO:0000313" key="2">
    <source>
        <dbReference type="Proteomes" id="UP000287502"/>
    </source>
</evidence>
<dbReference type="AlphaFoldDB" id="A0A410K1Y5"/>
<dbReference type="InterPro" id="IPR045584">
    <property type="entry name" value="Pilin-like"/>
</dbReference>
<dbReference type="InterPro" id="IPR012902">
    <property type="entry name" value="N_methyl_site"/>
</dbReference>
<sequence>MKDNKGFTLAELLIAVALAGIVLTGAYSVFNTIITARDVSVKAGDAVTVNAKLASLLSADFRQAVRNTAEIESLSDRVALKLVTHNSLYFQGAMPVEVLYYIEDKYLIREESLPLMDFEQKMPILPDADNLTVLFYEAGEYHDRTILGTNMIKLRLDTSGIKVEAVAGSYHQNGMFNSLGIGE</sequence>
<dbReference type="Pfam" id="PF07963">
    <property type="entry name" value="N_methyl"/>
    <property type="match status" value="1"/>
</dbReference>
<dbReference type="SUPFAM" id="SSF54523">
    <property type="entry name" value="Pili subunits"/>
    <property type="match status" value="1"/>
</dbReference>
<dbReference type="EMBL" id="CP035108">
    <property type="protein sequence ID" value="QAR34248.1"/>
    <property type="molecule type" value="Genomic_DNA"/>
</dbReference>
<accession>A0A410K1Y5</accession>
<evidence type="ECO:0000313" key="1">
    <source>
        <dbReference type="EMBL" id="QAR34248.1"/>
    </source>
</evidence>
<dbReference type="NCBIfam" id="TIGR02532">
    <property type="entry name" value="IV_pilin_GFxxxE"/>
    <property type="match status" value="1"/>
</dbReference>
<dbReference type="KEGG" id="gtl:EP073_12785"/>
<organism evidence="1 2">
    <name type="scientific">Geovibrio thiophilus</name>
    <dbReference type="NCBI Taxonomy" id="139438"/>
    <lineage>
        <taxon>Bacteria</taxon>
        <taxon>Pseudomonadati</taxon>
        <taxon>Deferribacterota</taxon>
        <taxon>Deferribacteres</taxon>
        <taxon>Deferribacterales</taxon>
        <taxon>Geovibrionaceae</taxon>
        <taxon>Geovibrio</taxon>
    </lineage>
</organism>
<protein>
    <submittedName>
        <fullName evidence="1">Prepilin-type N-terminal cleavage/methylation domain-containing protein</fullName>
    </submittedName>
</protein>
<dbReference type="Proteomes" id="UP000287502">
    <property type="component" value="Chromosome"/>
</dbReference>
<reference evidence="1 2" key="1">
    <citation type="submission" date="2019-01" db="EMBL/GenBank/DDBJ databases">
        <title>Geovibrio thiophilus DSM 11263, complete genome.</title>
        <authorList>
            <person name="Spring S."/>
            <person name="Bunk B."/>
            <person name="Sproer C."/>
        </authorList>
    </citation>
    <scope>NUCLEOTIDE SEQUENCE [LARGE SCALE GENOMIC DNA]</scope>
    <source>
        <strain evidence="1 2">DSM 11263</strain>
    </source>
</reference>